<dbReference type="PROSITE" id="PS01264">
    <property type="entry name" value="TBOX_2"/>
    <property type="match status" value="1"/>
</dbReference>
<evidence type="ECO:0000256" key="1">
    <source>
        <dbReference type="ARBA" id="ARBA00004123"/>
    </source>
</evidence>
<evidence type="ECO:0000259" key="10">
    <source>
        <dbReference type="PROSITE" id="PS50252"/>
    </source>
</evidence>
<evidence type="ECO:0000256" key="8">
    <source>
        <dbReference type="PROSITE-ProRule" id="PRU00201"/>
    </source>
</evidence>
<proteinExistence type="predicted"/>
<evidence type="ECO:0000256" key="5">
    <source>
        <dbReference type="ARBA" id="ARBA00023159"/>
    </source>
</evidence>
<dbReference type="GO" id="GO:0000978">
    <property type="term" value="F:RNA polymerase II cis-regulatory region sequence-specific DNA binding"/>
    <property type="evidence" value="ECO:0007669"/>
    <property type="project" value="InterPro"/>
</dbReference>
<evidence type="ECO:0000313" key="11">
    <source>
        <dbReference type="Ensembl" id="ENSXETP00000095377"/>
    </source>
</evidence>
<dbReference type="SMART" id="SM00425">
    <property type="entry name" value="TBOX"/>
    <property type="match status" value="1"/>
</dbReference>
<dbReference type="PROSITE" id="PS50252">
    <property type="entry name" value="TBOX_3"/>
    <property type="match status" value="1"/>
</dbReference>
<dbReference type="Pfam" id="PF00907">
    <property type="entry name" value="T-box"/>
    <property type="match status" value="1"/>
</dbReference>
<dbReference type="Xenbase" id="XB-GENE-1033829">
    <property type="gene designation" value="vegt"/>
</dbReference>
<dbReference type="PRINTS" id="PR00937">
    <property type="entry name" value="TBOX"/>
</dbReference>
<evidence type="ECO:0000256" key="4">
    <source>
        <dbReference type="ARBA" id="ARBA00023125"/>
    </source>
</evidence>
<dbReference type="GO" id="GO:0045893">
    <property type="term" value="P:positive regulation of DNA-templated transcription"/>
    <property type="evidence" value="ECO:0007669"/>
    <property type="project" value="InterPro"/>
</dbReference>
<dbReference type="PANTHER" id="PTHR11267">
    <property type="entry name" value="T-BOX PROTEIN-RELATED"/>
    <property type="match status" value="1"/>
</dbReference>
<dbReference type="FunFam" id="2.60.40.820:FF:000007">
    <property type="entry name" value="T-box transcription factor"/>
    <property type="match status" value="1"/>
</dbReference>
<comment type="subcellular location">
    <subcellularLocation>
        <location evidence="1 8">Nucleus</location>
    </subcellularLocation>
</comment>
<name>A0A6I8SAN4_XENTR</name>
<feature type="compositionally biased region" description="Polar residues" evidence="9">
    <location>
        <begin position="80"/>
        <end position="90"/>
    </location>
</feature>
<keyword evidence="3" id="KW-0805">Transcription regulation</keyword>
<dbReference type="InterPro" id="IPR001699">
    <property type="entry name" value="TF_T-box"/>
</dbReference>
<organism evidence="11">
    <name type="scientific">Xenopus tropicalis</name>
    <name type="common">Western clawed frog</name>
    <name type="synonym">Silurana tropicalis</name>
    <dbReference type="NCBI Taxonomy" id="8364"/>
    <lineage>
        <taxon>Eukaryota</taxon>
        <taxon>Metazoa</taxon>
        <taxon>Chordata</taxon>
        <taxon>Craniata</taxon>
        <taxon>Vertebrata</taxon>
        <taxon>Euteleostomi</taxon>
        <taxon>Amphibia</taxon>
        <taxon>Batrachia</taxon>
        <taxon>Anura</taxon>
        <taxon>Pipoidea</taxon>
        <taxon>Pipidae</taxon>
        <taxon>Xenopodinae</taxon>
        <taxon>Xenopus</taxon>
        <taxon>Silurana</taxon>
    </lineage>
</organism>
<dbReference type="InterPro" id="IPR046360">
    <property type="entry name" value="T-box_DNA-bd"/>
</dbReference>
<dbReference type="PANTHER" id="PTHR11267:SF200">
    <property type="entry name" value="MGA, MAX DIMERIZATION PROTEIN"/>
    <property type="match status" value="1"/>
</dbReference>
<dbReference type="Gene3D" id="2.60.40.820">
    <property type="entry name" value="Transcription factor, T-box"/>
    <property type="match status" value="1"/>
</dbReference>
<dbReference type="GO" id="GO:0009653">
    <property type="term" value="P:anatomical structure morphogenesis"/>
    <property type="evidence" value="ECO:0007669"/>
    <property type="project" value="UniProtKB-ARBA"/>
</dbReference>
<dbReference type="GeneTree" id="ENSGT00940000164254"/>
<reference evidence="11" key="2">
    <citation type="submission" date="2020-05" db="UniProtKB">
        <authorList>
            <consortium name="Ensembl"/>
        </authorList>
    </citation>
    <scope>IDENTIFICATION</scope>
</reference>
<dbReference type="GO" id="GO:0003700">
    <property type="term" value="F:DNA-binding transcription factor activity"/>
    <property type="evidence" value="ECO:0007669"/>
    <property type="project" value="InterPro"/>
</dbReference>
<dbReference type="GO" id="GO:0005634">
    <property type="term" value="C:nucleus"/>
    <property type="evidence" value="ECO:0007669"/>
    <property type="project" value="UniProtKB-SubCell"/>
</dbReference>
<dbReference type="InterPro" id="IPR036960">
    <property type="entry name" value="T-box_sf"/>
</dbReference>
<feature type="region of interest" description="Disordered" evidence="9">
    <location>
        <begin position="78"/>
        <end position="101"/>
    </location>
</feature>
<accession>A0A6I8SAN4</accession>
<feature type="compositionally biased region" description="Polar residues" evidence="9">
    <location>
        <begin position="370"/>
        <end position="388"/>
    </location>
</feature>
<evidence type="ECO:0000256" key="9">
    <source>
        <dbReference type="SAM" id="MobiDB-lite"/>
    </source>
</evidence>
<keyword evidence="5" id="KW-0010">Activator</keyword>
<protein>
    <submittedName>
        <fullName evidence="11">T-box protein VegT</fullName>
    </submittedName>
</protein>
<feature type="compositionally biased region" description="Basic and acidic residues" evidence="9">
    <location>
        <begin position="291"/>
        <end position="303"/>
    </location>
</feature>
<dbReference type="InterPro" id="IPR008967">
    <property type="entry name" value="p53-like_TF_DNA-bd_sf"/>
</dbReference>
<dbReference type="AlphaFoldDB" id="A0A6I8SAN4"/>
<evidence type="ECO:0000256" key="3">
    <source>
        <dbReference type="ARBA" id="ARBA00023015"/>
    </source>
</evidence>
<evidence type="ECO:0000256" key="7">
    <source>
        <dbReference type="ARBA" id="ARBA00023242"/>
    </source>
</evidence>
<feature type="region of interest" description="Disordered" evidence="9">
    <location>
        <begin position="357"/>
        <end position="422"/>
    </location>
</feature>
<evidence type="ECO:0000256" key="2">
    <source>
        <dbReference type="ARBA" id="ARBA00022473"/>
    </source>
</evidence>
<reference evidence="11" key="1">
    <citation type="journal article" date="2010" name="Science">
        <title>The genome of the Western clawed frog Xenopus tropicalis.</title>
        <authorList>
            <person name="Hellsten U."/>
            <person name="Harland R.M."/>
            <person name="Gilchrist M.J."/>
            <person name="Hendrix D."/>
            <person name="Jurka J."/>
            <person name="Kapitonov V."/>
            <person name="Ovcharenko I."/>
            <person name="Putnam N.H."/>
            <person name="Shu S."/>
            <person name="Taher L."/>
            <person name="Blitz I.L."/>
            <person name="Blumberg B."/>
            <person name="Dichmann D.S."/>
            <person name="Dubchak I."/>
            <person name="Amaya E."/>
            <person name="Detter J.C."/>
            <person name="Fletcher R."/>
            <person name="Gerhard D.S."/>
            <person name="Goodstein D."/>
            <person name="Graves T."/>
            <person name="Grigoriev I.V."/>
            <person name="Grimwood J."/>
            <person name="Kawashima T."/>
            <person name="Lindquist E."/>
            <person name="Lucas S.M."/>
            <person name="Mead P.E."/>
            <person name="Mitros T."/>
            <person name="Ogino H."/>
            <person name="Ohta Y."/>
            <person name="Poliakov A.V."/>
            <person name="Pollet N."/>
            <person name="Robert J."/>
            <person name="Salamov A."/>
            <person name="Sater A.K."/>
            <person name="Schmutz J."/>
            <person name="Terry A."/>
            <person name="Vize P.D."/>
            <person name="Warren W.C."/>
            <person name="Wells D."/>
            <person name="Wills A."/>
            <person name="Wilson R.K."/>
            <person name="Zimmerman L.B."/>
            <person name="Zorn A.M."/>
            <person name="Grainger R."/>
            <person name="Grammer T."/>
            <person name="Khokha M.K."/>
            <person name="Richardson P.M."/>
            <person name="Rokhsar D.S."/>
        </authorList>
    </citation>
    <scope>NUCLEOTIDE SEQUENCE [LARGE SCALE GENOMIC DNA]</scope>
    <source>
        <strain evidence="11">Nigerian</strain>
    </source>
</reference>
<dbReference type="CDD" id="cd20197">
    <property type="entry name" value="T-box_VegT-like"/>
    <property type="match status" value="1"/>
</dbReference>
<dbReference type="InterPro" id="IPR018186">
    <property type="entry name" value="TF_T-box_CS"/>
</dbReference>
<dbReference type="Bgee" id="ENSXETG00000004260">
    <property type="expression patterns" value="Expressed in blastula and 27 other cell types or tissues"/>
</dbReference>
<comment type="caution">
    <text evidence="8">Lacks conserved residue(s) required for the propagation of feature annotation.</text>
</comment>
<keyword evidence="7 8" id="KW-0539">Nucleus</keyword>
<sequence length="517" mass="59129">MDRKMVSYMVGLKARRWNLFQLFQERRLPPIITLAGEHLQQSFYMERSPEGAHVIAYSYSAAMRNCCQEHRLSAGHLEPETSSSCASDVKSSPDMDSVSSQDSLYLPNSVGASLEDQDLWAQFHQEGTEMIITKSGRRMFPQCKIRLFGLHPYAKYMLLVDFVPLDNFRYKWNKNQWEAAGKAEPHPPCRTYVHPDSPAPGAHWMKDAICFQKLKLTNNTLDQQGHIILHSMHRYKPRFHVVQSDDMYNSPWGLVQVFSFPETEFTAVTAYQNEKITKLKINHNPFAKGFREQERSHKRDDVLKTLQQSPSKRQKRKKWEDSPEAEISDFPKATRVKEESIMDPAGVYQNWVSDHEANQGLTPHSPESDGANQEQQVPSSSSNFYNRNPYRRSSQHLSSPYDLGEPSSRRLTPDVATVPDSDPDSLAVLHVIPTQNSTQDRTCGVNFSMEAQMKQPLRGAMYSPYGAEQWMVPAQGQYRPMGYTAYPTDLSTQGAVAHPHSGMSDWSQYSLFPYSCW</sequence>
<feature type="region of interest" description="Disordered" evidence="9">
    <location>
        <begin position="291"/>
        <end position="338"/>
    </location>
</feature>
<keyword evidence="4 8" id="KW-0238">DNA-binding</keyword>
<gene>
    <name evidence="11" type="primary">vegt</name>
</gene>
<keyword evidence="2" id="KW-0217">Developmental protein</keyword>
<feature type="domain" description="T-box" evidence="10">
    <location>
        <begin position="114"/>
        <end position="292"/>
    </location>
</feature>
<dbReference type="Ensembl" id="ENSXETT00000068060">
    <property type="protein sequence ID" value="ENSXETP00000095377"/>
    <property type="gene ID" value="ENSXETG00000004260"/>
</dbReference>
<evidence type="ECO:0000256" key="6">
    <source>
        <dbReference type="ARBA" id="ARBA00023163"/>
    </source>
</evidence>
<keyword evidence="6" id="KW-0804">Transcription</keyword>
<dbReference type="PROSITE" id="PS01283">
    <property type="entry name" value="TBOX_1"/>
    <property type="match status" value="1"/>
</dbReference>
<dbReference type="SUPFAM" id="SSF49417">
    <property type="entry name" value="p53-like transcription factors"/>
    <property type="match status" value="1"/>
</dbReference>